<reference evidence="2 3" key="1">
    <citation type="journal article" date="2019" name="Commun. Biol.">
        <title>The bagworm genome reveals a unique fibroin gene that provides high tensile strength.</title>
        <authorList>
            <person name="Kono N."/>
            <person name="Nakamura H."/>
            <person name="Ohtoshi R."/>
            <person name="Tomita M."/>
            <person name="Numata K."/>
            <person name="Arakawa K."/>
        </authorList>
    </citation>
    <scope>NUCLEOTIDE SEQUENCE [LARGE SCALE GENOMIC DNA]</scope>
</reference>
<dbReference type="EMBL" id="BGZK01000078">
    <property type="protein sequence ID" value="GBP16274.1"/>
    <property type="molecule type" value="Genomic_DNA"/>
</dbReference>
<evidence type="ECO:0000313" key="2">
    <source>
        <dbReference type="EMBL" id="GBP16274.1"/>
    </source>
</evidence>
<evidence type="ECO:0000256" key="1">
    <source>
        <dbReference type="SAM" id="MobiDB-lite"/>
    </source>
</evidence>
<organism evidence="2 3">
    <name type="scientific">Eumeta variegata</name>
    <name type="common">Bagworm moth</name>
    <name type="synonym">Eumeta japonica</name>
    <dbReference type="NCBI Taxonomy" id="151549"/>
    <lineage>
        <taxon>Eukaryota</taxon>
        <taxon>Metazoa</taxon>
        <taxon>Ecdysozoa</taxon>
        <taxon>Arthropoda</taxon>
        <taxon>Hexapoda</taxon>
        <taxon>Insecta</taxon>
        <taxon>Pterygota</taxon>
        <taxon>Neoptera</taxon>
        <taxon>Endopterygota</taxon>
        <taxon>Lepidoptera</taxon>
        <taxon>Glossata</taxon>
        <taxon>Ditrysia</taxon>
        <taxon>Tineoidea</taxon>
        <taxon>Psychidae</taxon>
        <taxon>Oiketicinae</taxon>
        <taxon>Eumeta</taxon>
    </lineage>
</organism>
<keyword evidence="3" id="KW-1185">Reference proteome</keyword>
<comment type="caution">
    <text evidence="2">The sequence shown here is derived from an EMBL/GenBank/DDBJ whole genome shotgun (WGS) entry which is preliminary data.</text>
</comment>
<accession>A0A4C1TQS8</accession>
<feature type="region of interest" description="Disordered" evidence="1">
    <location>
        <begin position="137"/>
        <end position="158"/>
    </location>
</feature>
<protein>
    <submittedName>
        <fullName evidence="2">Uncharacterized protein</fullName>
    </submittedName>
</protein>
<dbReference type="AlphaFoldDB" id="A0A4C1TQS8"/>
<dbReference type="Proteomes" id="UP000299102">
    <property type="component" value="Unassembled WGS sequence"/>
</dbReference>
<gene>
    <name evidence="2" type="ORF">EVAR_93641_1</name>
</gene>
<sequence length="228" mass="25115">MSSIQNCALTGGTIERSRTAAVFTVRSRIAELVHPSFTDLNLALWRQVVFARPTHEIRFESCYDIAYVFKAQEFGCPKNLPSVELKSLFFSFLVQQGDAVPDEAEIIFGGSKSFTNSCESSPSPSICSSKWSLSALSSDDASDLSDGTIKGSDGEVEDSSFIQLEEERKVKAVIKGIPIEIETDEVKAELEYQGYPVLTVHRMHRKDGSALGMTLAILENTNMAKDIF</sequence>
<evidence type="ECO:0000313" key="3">
    <source>
        <dbReference type="Proteomes" id="UP000299102"/>
    </source>
</evidence>
<dbReference type="OrthoDB" id="8123886at2759"/>
<proteinExistence type="predicted"/>
<name>A0A4C1TQS8_EUMVA</name>